<name>A0A4E0RVS8_FASHE</name>
<comment type="caution">
    <text evidence="7">The sequence shown here is derived from an EMBL/GenBank/DDBJ whole genome shotgun (WGS) entry which is preliminary data.</text>
</comment>
<evidence type="ECO:0000256" key="6">
    <source>
        <dbReference type="SAM" id="MobiDB-lite"/>
    </source>
</evidence>
<evidence type="ECO:0000313" key="8">
    <source>
        <dbReference type="Proteomes" id="UP000230066"/>
    </source>
</evidence>
<dbReference type="InterPro" id="IPR012901">
    <property type="entry name" value="CARME"/>
</dbReference>
<reference evidence="7" key="1">
    <citation type="submission" date="2019-03" db="EMBL/GenBank/DDBJ databases">
        <title>Improved annotation for the trematode Fasciola hepatica.</title>
        <authorList>
            <person name="Choi Y.-J."/>
            <person name="Martin J."/>
            <person name="Mitreva M."/>
        </authorList>
    </citation>
    <scope>NUCLEOTIDE SEQUENCE [LARGE SCALE GENOMIC DNA]</scope>
</reference>
<sequence length="221" mass="24979">MSAGDKETEELELDRQHFIKTLASFKFYGIHLRKKIEKSRAYFKSFSTKHQGLVPEFKTKLDVIENCVNHNSCLLDTIIQNSAPDIFGGEHGSDLQALSEAASISNHQSHETKSTRMPHATRLGPFPFTTTDMDKVRSTLKQFARDWSEVGAEERAICYKPVIDEVVEIFKHVSNPADVKILVPGAGLGRLAWEFAHRGFTCQGNEWSLHMLIPAYFILNT</sequence>
<dbReference type="Proteomes" id="UP000230066">
    <property type="component" value="Unassembled WGS sequence"/>
</dbReference>
<dbReference type="GO" id="GO:0005634">
    <property type="term" value="C:nucleus"/>
    <property type="evidence" value="ECO:0007669"/>
    <property type="project" value="TreeGrafter"/>
</dbReference>
<keyword evidence="5" id="KW-0949">S-adenosyl-L-methionine</keyword>
<evidence type="ECO:0000256" key="3">
    <source>
        <dbReference type="ARBA" id="ARBA00022603"/>
    </source>
</evidence>
<dbReference type="EC" id="2.1.1.22" evidence="2"/>
<dbReference type="GO" id="GO:0032259">
    <property type="term" value="P:methylation"/>
    <property type="evidence" value="ECO:0007669"/>
    <property type="project" value="UniProtKB-KW"/>
</dbReference>
<keyword evidence="4" id="KW-0808">Transferase</keyword>
<keyword evidence="8" id="KW-1185">Reference proteome</keyword>
<dbReference type="PANTHER" id="PTHR12303:SF6">
    <property type="entry name" value="CARNOSINE N-METHYLTRANSFERASE"/>
    <property type="match status" value="1"/>
</dbReference>
<accession>A0A4E0RVS8</accession>
<evidence type="ECO:0000256" key="5">
    <source>
        <dbReference type="ARBA" id="ARBA00022691"/>
    </source>
</evidence>
<dbReference type="SUPFAM" id="SSF53335">
    <property type="entry name" value="S-adenosyl-L-methionine-dependent methyltransferases"/>
    <property type="match status" value="1"/>
</dbReference>
<dbReference type="AlphaFoldDB" id="A0A4E0RVS8"/>
<evidence type="ECO:0000313" key="7">
    <source>
        <dbReference type="EMBL" id="THD18890.1"/>
    </source>
</evidence>
<keyword evidence="3" id="KW-0489">Methyltransferase</keyword>
<protein>
    <recommendedName>
        <fullName evidence="2">carnosine N-methyltransferase</fullName>
        <ecNumber evidence="2">2.1.1.22</ecNumber>
    </recommendedName>
</protein>
<dbReference type="Pfam" id="PF07942">
    <property type="entry name" value="CARME"/>
    <property type="match status" value="1"/>
</dbReference>
<evidence type="ECO:0000256" key="1">
    <source>
        <dbReference type="ARBA" id="ARBA00010086"/>
    </source>
</evidence>
<organism evidence="7 8">
    <name type="scientific">Fasciola hepatica</name>
    <name type="common">Liver fluke</name>
    <dbReference type="NCBI Taxonomy" id="6192"/>
    <lineage>
        <taxon>Eukaryota</taxon>
        <taxon>Metazoa</taxon>
        <taxon>Spiralia</taxon>
        <taxon>Lophotrochozoa</taxon>
        <taxon>Platyhelminthes</taxon>
        <taxon>Trematoda</taxon>
        <taxon>Digenea</taxon>
        <taxon>Plagiorchiida</taxon>
        <taxon>Echinostomata</taxon>
        <taxon>Echinostomatoidea</taxon>
        <taxon>Fasciolidae</taxon>
        <taxon>Fasciola</taxon>
    </lineage>
</organism>
<gene>
    <name evidence="7" type="ORF">D915_010342</name>
</gene>
<dbReference type="EMBL" id="JXXN02008097">
    <property type="protein sequence ID" value="THD18890.1"/>
    <property type="molecule type" value="Genomic_DNA"/>
</dbReference>
<feature type="region of interest" description="Disordered" evidence="6">
    <location>
        <begin position="102"/>
        <end position="121"/>
    </location>
</feature>
<evidence type="ECO:0000256" key="4">
    <source>
        <dbReference type="ARBA" id="ARBA00022679"/>
    </source>
</evidence>
<dbReference type="SMART" id="SM01296">
    <property type="entry name" value="N2227"/>
    <property type="match status" value="1"/>
</dbReference>
<proteinExistence type="inferred from homology"/>
<comment type="similarity">
    <text evidence="1">Belongs to the carnosine N-methyltransferase family.</text>
</comment>
<dbReference type="GO" id="GO:0030735">
    <property type="term" value="F:carnosine N-methyltransferase activity"/>
    <property type="evidence" value="ECO:0007669"/>
    <property type="project" value="UniProtKB-EC"/>
</dbReference>
<dbReference type="PANTHER" id="PTHR12303">
    <property type="entry name" value="CARNOSINE N-METHYLTRANSFERASE"/>
    <property type="match status" value="1"/>
</dbReference>
<dbReference type="GO" id="GO:0035498">
    <property type="term" value="P:carnosine metabolic process"/>
    <property type="evidence" value="ECO:0007669"/>
    <property type="project" value="TreeGrafter"/>
</dbReference>
<evidence type="ECO:0000256" key="2">
    <source>
        <dbReference type="ARBA" id="ARBA00012003"/>
    </source>
</evidence>
<dbReference type="GO" id="GO:0005829">
    <property type="term" value="C:cytosol"/>
    <property type="evidence" value="ECO:0007669"/>
    <property type="project" value="TreeGrafter"/>
</dbReference>
<dbReference type="InterPro" id="IPR029063">
    <property type="entry name" value="SAM-dependent_MTases_sf"/>
</dbReference>